<dbReference type="HOGENOM" id="CLU_1384397_0_0_1"/>
<dbReference type="EMBL" id="AHHD01000348">
    <property type="protein sequence ID" value="EKG14395.1"/>
    <property type="molecule type" value="Genomic_DNA"/>
</dbReference>
<reference evidence="1 2" key="1">
    <citation type="journal article" date="2012" name="BMC Genomics">
        <title>Tools to kill: Genome of one of the most destructive plant pathogenic fungi Macrophomina phaseolina.</title>
        <authorList>
            <person name="Islam M.S."/>
            <person name="Haque M.S."/>
            <person name="Islam M.M."/>
            <person name="Emdad E.M."/>
            <person name="Halim A."/>
            <person name="Hossen Q.M.M."/>
            <person name="Hossain M.Z."/>
            <person name="Ahmed B."/>
            <person name="Rahim S."/>
            <person name="Rahman M.S."/>
            <person name="Alam M.M."/>
            <person name="Hou S."/>
            <person name="Wan X."/>
            <person name="Saito J.A."/>
            <person name="Alam M."/>
        </authorList>
    </citation>
    <scope>NUCLEOTIDE SEQUENCE [LARGE SCALE GENOMIC DNA]</scope>
    <source>
        <strain evidence="1 2">MS6</strain>
    </source>
</reference>
<name>K2SC14_MACPH</name>
<dbReference type="AlphaFoldDB" id="K2SC14"/>
<gene>
    <name evidence="1" type="ORF">MPH_08384</name>
</gene>
<sequence>MCVTGDECGDGSCSCDENVFQYFCSGVSADGAAGSLTGCSGRTSVAMVEGWERLRGDEWAPRWSLLETRKGGRYFSEANDGHPCKAWRRASGPPTLTPDAPPVRRPSTTFYPRLIYLTATSPPTASPGTLASASKASHTFHCNYGSRRSSSAYQRPATFRLPLGARFPARRSSMGDDYPLHAARSCQQRSSAAAVPV</sequence>
<proteinExistence type="predicted"/>
<dbReference type="Proteomes" id="UP000007129">
    <property type="component" value="Unassembled WGS sequence"/>
</dbReference>
<evidence type="ECO:0000313" key="1">
    <source>
        <dbReference type="EMBL" id="EKG14395.1"/>
    </source>
</evidence>
<dbReference type="VEuPathDB" id="FungiDB:MPH_08384"/>
<evidence type="ECO:0000313" key="2">
    <source>
        <dbReference type="Proteomes" id="UP000007129"/>
    </source>
</evidence>
<protein>
    <submittedName>
        <fullName evidence="1">Uncharacterized protein</fullName>
    </submittedName>
</protein>
<dbReference type="InParanoid" id="K2SC14"/>
<organism evidence="1 2">
    <name type="scientific">Macrophomina phaseolina (strain MS6)</name>
    <name type="common">Charcoal rot fungus</name>
    <dbReference type="NCBI Taxonomy" id="1126212"/>
    <lineage>
        <taxon>Eukaryota</taxon>
        <taxon>Fungi</taxon>
        <taxon>Dikarya</taxon>
        <taxon>Ascomycota</taxon>
        <taxon>Pezizomycotina</taxon>
        <taxon>Dothideomycetes</taxon>
        <taxon>Dothideomycetes incertae sedis</taxon>
        <taxon>Botryosphaeriales</taxon>
        <taxon>Botryosphaeriaceae</taxon>
        <taxon>Macrophomina</taxon>
    </lineage>
</organism>
<comment type="caution">
    <text evidence="1">The sequence shown here is derived from an EMBL/GenBank/DDBJ whole genome shotgun (WGS) entry which is preliminary data.</text>
</comment>
<accession>K2SC14</accession>